<dbReference type="RefSeq" id="XP_025521759.1">
    <property type="nucleotide sequence ID" value="XM_025675409.1"/>
</dbReference>
<dbReference type="EMBL" id="KZ824904">
    <property type="protein sequence ID" value="RAH75865.1"/>
    <property type="molecule type" value="Genomic_DNA"/>
</dbReference>
<reference evidence="1 2" key="1">
    <citation type="submission" date="2018-02" db="EMBL/GenBank/DDBJ databases">
        <title>The genomes of Aspergillus section Nigri reveals drivers in fungal speciation.</title>
        <authorList>
            <consortium name="DOE Joint Genome Institute"/>
            <person name="Vesth T.C."/>
            <person name="Nybo J."/>
            <person name="Theobald S."/>
            <person name="Brandl J."/>
            <person name="Frisvad J.C."/>
            <person name="Nielsen K.F."/>
            <person name="Lyhne E.K."/>
            <person name="Kogle M.E."/>
            <person name="Kuo A."/>
            <person name="Riley R."/>
            <person name="Clum A."/>
            <person name="Nolan M."/>
            <person name="Lipzen A."/>
            <person name="Salamov A."/>
            <person name="Henrissat B."/>
            <person name="Wiebenga A."/>
            <person name="De vries R.P."/>
            <person name="Grigoriev I.V."/>
            <person name="Mortensen U.H."/>
            <person name="Andersen M.R."/>
            <person name="Baker S.E."/>
        </authorList>
    </citation>
    <scope>NUCLEOTIDE SEQUENCE [LARGE SCALE GENOMIC DNA]</scope>
    <source>
        <strain evidence="1 2">CBS 114.51</strain>
    </source>
</reference>
<dbReference type="Proteomes" id="UP000249497">
    <property type="component" value="Unassembled WGS sequence"/>
</dbReference>
<keyword evidence="2" id="KW-1185">Reference proteome</keyword>
<organism evidence="1 2">
    <name type="scientific">Aspergillus japonicus CBS 114.51</name>
    <dbReference type="NCBI Taxonomy" id="1448312"/>
    <lineage>
        <taxon>Eukaryota</taxon>
        <taxon>Fungi</taxon>
        <taxon>Dikarya</taxon>
        <taxon>Ascomycota</taxon>
        <taxon>Pezizomycotina</taxon>
        <taxon>Eurotiomycetes</taxon>
        <taxon>Eurotiomycetidae</taxon>
        <taxon>Eurotiales</taxon>
        <taxon>Aspergillaceae</taxon>
        <taxon>Aspergillus</taxon>
        <taxon>Aspergillus subgen. Circumdati</taxon>
    </lineage>
</organism>
<dbReference type="OrthoDB" id="3700556at2759"/>
<sequence>MFRGPQQTSPDELSLRLSEVLQPIPVVPWSALAMGYLGVPVGVGAPMIVVQDADYPAAQSLLAQAGFQRSVPNRNPHPVITARHPNLQQMLAEINAGYQRLDRSCAVSDYPDDDPAEQGMQGYLFPNSFAHAFDCQIAPETETRAPEAAAAAAAAAAPRYESYGNLHYALERALVESLVRAAVEEESETEAGFSRWGRSRRSCVAMMNGYLEVDNDTLDDCADARVVDWYSRHFGRVREARFGPIDRRISKRLGSEREMPVDMRGNSI</sequence>
<proteinExistence type="predicted"/>
<evidence type="ECO:0000313" key="1">
    <source>
        <dbReference type="EMBL" id="RAH75865.1"/>
    </source>
</evidence>
<accession>A0A8T8WJ84</accession>
<protein>
    <submittedName>
        <fullName evidence="1">Uncharacterized protein</fullName>
    </submittedName>
</protein>
<dbReference type="AlphaFoldDB" id="A0A8T8WJ84"/>
<gene>
    <name evidence="1" type="ORF">BO86DRAFT_423616</name>
</gene>
<evidence type="ECO:0000313" key="2">
    <source>
        <dbReference type="Proteomes" id="UP000249497"/>
    </source>
</evidence>
<dbReference type="GeneID" id="37179101"/>
<name>A0A8T8WJ84_ASPJA</name>